<reference evidence="1" key="1">
    <citation type="submission" date="2024-04" db="EMBL/GenBank/DDBJ databases">
        <title>Limosilactobacillus allomucosae sp. nov., a novel species isolated from wild boar faecal samples as a potential probiotics for domestic pigs.</title>
        <authorList>
            <person name="Chen B."/>
        </authorList>
    </citation>
    <scope>NUCLEOTIDE SEQUENCE</scope>
    <source>
        <strain evidence="1">WILCCON 0051</strain>
    </source>
</reference>
<dbReference type="KEGG" id="lalo:ABC765_05135"/>
<protein>
    <submittedName>
        <fullName evidence="1">Uncharacterized protein</fullName>
    </submittedName>
</protein>
<gene>
    <name evidence="1" type="ORF">ABC765_05135</name>
</gene>
<dbReference type="AlphaFoldDB" id="A0AAU7C5M1"/>
<sequence>MKNPITLSDFVSSQNDLETFAQIATRFVDLDGNEIYLTFEDGWYNDYAICYNDLLDAGLEVTVLADFAERYQTHAMSEDGEIVLKSKDPAKLLQTIIAVYFWIGEQEYPVRG</sequence>
<name>A0AAU7C5M1_9LACO</name>
<dbReference type="RefSeq" id="WP_347963574.1">
    <property type="nucleotide sequence ID" value="NZ_CP154878.1"/>
</dbReference>
<organism evidence="1">
    <name type="scientific">Limosilactobacillus allomucosae</name>
    <dbReference type="NCBI Taxonomy" id="3142938"/>
    <lineage>
        <taxon>Bacteria</taxon>
        <taxon>Bacillati</taxon>
        <taxon>Bacillota</taxon>
        <taxon>Bacilli</taxon>
        <taxon>Lactobacillales</taxon>
        <taxon>Lactobacillaceae</taxon>
        <taxon>Limosilactobacillus</taxon>
    </lineage>
</organism>
<accession>A0AAU7C5M1</accession>
<proteinExistence type="predicted"/>
<evidence type="ECO:0000313" key="1">
    <source>
        <dbReference type="EMBL" id="XBG96472.1"/>
    </source>
</evidence>
<dbReference type="EMBL" id="CP154878">
    <property type="protein sequence ID" value="XBG96472.1"/>
    <property type="molecule type" value="Genomic_DNA"/>
</dbReference>